<evidence type="ECO:0000256" key="1">
    <source>
        <dbReference type="ARBA" id="ARBA00022801"/>
    </source>
</evidence>
<proteinExistence type="predicted"/>
<protein>
    <submittedName>
        <fullName evidence="3">Alpha/beta hydrolase</fullName>
    </submittedName>
</protein>
<dbReference type="InterPro" id="IPR000639">
    <property type="entry name" value="Epox_hydrolase-like"/>
</dbReference>
<evidence type="ECO:0000259" key="2">
    <source>
        <dbReference type="Pfam" id="PF00561"/>
    </source>
</evidence>
<dbReference type="Gene3D" id="3.40.50.1820">
    <property type="entry name" value="alpha/beta hydrolase"/>
    <property type="match status" value="1"/>
</dbReference>
<gene>
    <name evidence="3" type="ORF">HA48_15630</name>
</gene>
<sequence length="306" mass="34777">MKPINVTQQEYTDTALVRRLPGFTNHEAYVNGVKLHYVTGGKGEPLVLLGGWPETWWEYHKIMPELAAHYQVIAVDIRGQGGSSKPVSGYDKKTMARDIYSLMNQSGYSHINIVGHDIGAMVAYSFAANYPDYTKHVALLDVPHPFEAFRKFPLLPQKNDYQINDPHHGLHFWWFAFNQVPDLPEKLLEGRTDILVDWVYDYLNKTPGAISNFDRSVYKLAAAQPNAIRAGNGWYQSMQQDIDDLKTYKKLQTPILGIGGISAPLLSAFLKEYTLDSKFIEFKGTGHWIAEERPQETTKALLEFLK</sequence>
<dbReference type="InterPro" id="IPR000073">
    <property type="entry name" value="AB_hydrolase_1"/>
</dbReference>
<dbReference type="EMBL" id="MLFS01000047">
    <property type="protein sequence ID" value="ORM71501.1"/>
    <property type="molecule type" value="Genomic_DNA"/>
</dbReference>
<dbReference type="GO" id="GO:0016787">
    <property type="term" value="F:hydrolase activity"/>
    <property type="evidence" value="ECO:0007669"/>
    <property type="project" value="UniProtKB-KW"/>
</dbReference>
<comment type="caution">
    <text evidence="3">The sequence shown here is derived from an EMBL/GenBank/DDBJ whole genome shotgun (WGS) entry which is preliminary data.</text>
</comment>
<dbReference type="Proteomes" id="UP000193104">
    <property type="component" value="Unassembled WGS sequence"/>
</dbReference>
<dbReference type="Pfam" id="PF00561">
    <property type="entry name" value="Abhydrolase_1"/>
    <property type="match status" value="1"/>
</dbReference>
<reference evidence="3 4" key="1">
    <citation type="journal article" date="2017" name="Antonie Van Leeuwenhoek">
        <title>Phylogenomic resolution of the bacterial genus Pantoea and its relationship with Erwinia and Tatumella.</title>
        <authorList>
            <person name="Palmer M."/>
            <person name="Steenkamp E.T."/>
            <person name="Coetzee M.P."/>
            <person name="Chan W.Y."/>
            <person name="van Zyl E."/>
            <person name="De Maayer P."/>
            <person name="Coutinho T.A."/>
            <person name="Blom J."/>
            <person name="Smits T.H."/>
            <person name="Duffy B."/>
            <person name="Venter S.N."/>
        </authorList>
    </citation>
    <scope>NUCLEOTIDE SEQUENCE [LARGE SCALE GENOMIC DNA]</scope>
    <source>
        <strain evidence="3 4">LMG 26277</strain>
    </source>
</reference>
<name>A0A1X1D4R1_9GAMM</name>
<dbReference type="PRINTS" id="PR00111">
    <property type="entry name" value="ABHYDROLASE"/>
</dbReference>
<evidence type="ECO:0000313" key="3">
    <source>
        <dbReference type="EMBL" id="ORM71501.1"/>
    </source>
</evidence>
<dbReference type="STRING" id="1076551.HA48_15630"/>
<dbReference type="PANTHER" id="PTHR43329">
    <property type="entry name" value="EPOXIDE HYDROLASE"/>
    <property type="match status" value="1"/>
</dbReference>
<keyword evidence="4" id="KW-1185">Reference proteome</keyword>
<dbReference type="InterPro" id="IPR029058">
    <property type="entry name" value="AB_hydrolase_fold"/>
</dbReference>
<keyword evidence="1 3" id="KW-0378">Hydrolase</keyword>
<dbReference type="AlphaFoldDB" id="A0A1X1D4R1"/>
<dbReference type="PRINTS" id="PR00412">
    <property type="entry name" value="EPOXHYDRLASE"/>
</dbReference>
<feature type="domain" description="AB hydrolase-1" evidence="2">
    <location>
        <begin position="45"/>
        <end position="163"/>
    </location>
</feature>
<organism evidence="3 4">
    <name type="scientific">Pantoea wallisii</name>
    <dbReference type="NCBI Taxonomy" id="1076551"/>
    <lineage>
        <taxon>Bacteria</taxon>
        <taxon>Pseudomonadati</taxon>
        <taxon>Pseudomonadota</taxon>
        <taxon>Gammaproteobacteria</taxon>
        <taxon>Enterobacterales</taxon>
        <taxon>Erwiniaceae</taxon>
        <taxon>Pantoea</taxon>
    </lineage>
</organism>
<dbReference type="SUPFAM" id="SSF53474">
    <property type="entry name" value="alpha/beta-Hydrolases"/>
    <property type="match status" value="1"/>
</dbReference>
<accession>A0A1X1D4R1</accession>
<evidence type="ECO:0000313" key="4">
    <source>
        <dbReference type="Proteomes" id="UP000193104"/>
    </source>
</evidence>